<dbReference type="SUPFAM" id="SSF55785">
    <property type="entry name" value="PYP-like sensor domain (PAS domain)"/>
    <property type="match status" value="1"/>
</dbReference>
<organism evidence="16 17">
    <name type="scientific">Thalassomonas actiniarum</name>
    <dbReference type="NCBI Taxonomy" id="485447"/>
    <lineage>
        <taxon>Bacteria</taxon>
        <taxon>Pseudomonadati</taxon>
        <taxon>Pseudomonadota</taxon>
        <taxon>Gammaproteobacteria</taxon>
        <taxon>Alteromonadales</taxon>
        <taxon>Colwelliaceae</taxon>
        <taxon>Thalassomonas</taxon>
    </lineage>
</organism>
<dbReference type="SUPFAM" id="SSF47384">
    <property type="entry name" value="Homodimeric domain of signal transducing histidine kinase"/>
    <property type="match status" value="1"/>
</dbReference>
<evidence type="ECO:0000259" key="14">
    <source>
        <dbReference type="PROSITE" id="PS50109"/>
    </source>
</evidence>
<dbReference type="PROSITE" id="PS50109">
    <property type="entry name" value="HIS_KIN"/>
    <property type="match status" value="1"/>
</dbReference>
<dbReference type="Pfam" id="PF00072">
    <property type="entry name" value="Response_reg"/>
    <property type="match status" value="1"/>
</dbReference>
<evidence type="ECO:0000256" key="12">
    <source>
        <dbReference type="SAM" id="Coils"/>
    </source>
</evidence>
<dbReference type="AlphaFoldDB" id="A0AAE9YW79"/>
<keyword evidence="7 13" id="KW-0812">Transmembrane</keyword>
<dbReference type="Pfam" id="PF12860">
    <property type="entry name" value="PAS_7"/>
    <property type="match status" value="1"/>
</dbReference>
<dbReference type="SMART" id="SM00091">
    <property type="entry name" value="PAS"/>
    <property type="match status" value="1"/>
</dbReference>
<evidence type="ECO:0000256" key="11">
    <source>
        <dbReference type="PROSITE-ProRule" id="PRU00169"/>
    </source>
</evidence>
<protein>
    <recommendedName>
        <fullName evidence="4">histidine kinase</fullName>
        <ecNumber evidence="4">2.7.13.3</ecNumber>
    </recommendedName>
</protein>
<dbReference type="CDD" id="cd00075">
    <property type="entry name" value="HATPase"/>
    <property type="match status" value="1"/>
</dbReference>
<dbReference type="InterPro" id="IPR004358">
    <property type="entry name" value="Sig_transdc_His_kin-like_C"/>
</dbReference>
<dbReference type="Pfam" id="PF00512">
    <property type="entry name" value="HisKA"/>
    <property type="match status" value="1"/>
</dbReference>
<gene>
    <name evidence="16" type="ORF">SG35_008745</name>
</gene>
<feature type="domain" description="Histidine kinase" evidence="14">
    <location>
        <begin position="808"/>
        <end position="1019"/>
    </location>
</feature>
<dbReference type="PROSITE" id="PS50283">
    <property type="entry name" value="NA_SOLUT_SYMP_3"/>
    <property type="match status" value="1"/>
</dbReference>
<feature type="modified residue" description="4-aspartylphosphate" evidence="11">
    <location>
        <position position="1120"/>
    </location>
</feature>
<dbReference type="Proteomes" id="UP000032568">
    <property type="component" value="Chromosome"/>
</dbReference>
<evidence type="ECO:0000256" key="10">
    <source>
        <dbReference type="ARBA" id="ARBA00023136"/>
    </source>
</evidence>
<sequence length="1198" mass="131500">MQAWLAMDTWLISLLSLGYLALLFVVAYLGEKQPVSQWRSRPFIYSLSLGVSCTSWAFYGTVGQAATTGYAIAPVYIGTIFTLVLAWPLLLKILKISKQQNITSIADFIACRYGRSARIARLVTLVALVGTIPYIAQQLRAVSASFNLLTGTHQSGSQTILAVTLVLTVFSILFGTRQLAASKQNQGLVLAIAFSSVVKLLAFLCVGFFVTYVMFDGFSGLSALAFLENLPDRGAGGGEYGFYPALSQAILGAITILVLPRQFHMMMIENHHSDELKSARYYFPLYLLLINLFVLPIAIAGQLTFSQGEVSADSYVLTLPLIAGQGWLGVVAYLGGLAAAASMVIVATIVLSTMVANEIVNPLLLRLGELKLAGVNLGFSRLDHLMGRIKPYSGGSLLFIRRLAIVGILCLGLFFERLISQQDTLASLGLLSFVLMAQLAPLILGALYWRKASKSAALTALAAGGLLWGYTLLLPGLFGDSPFMAHWLEHGPWGIKWLAPQSLFFLELDAISHGLLVSLLANGVIFILMSRYGRRSVGEKLQADIFLDKSPAMPPMKLTIADLANLLRRFVGQGASDDFLSSIDKKHAMAKPASDFLVARVRVQLAGVLGSASTRLVMKAAVQSQEMPLEAVANIVDEANEALRFNRELLQAGIESINQGISVIDADMRLVAWNQRYLELMDYPPGLLCVGKPVAELLRFNAERGVIPTRDIEGMIVRRLDYMRRGCRHYHQRIWSKGIVLEIQGQAMPGKGFVTTFSDITEHINAKKALKESNELLEKRVEKRTEQLALAKLEAERANQSKTRFLAAASHDLMQPFNALSLYTSMLRQKARGSDFAAIAENISDSLASAEMLLSDLVEISKLDGGAYKTRYSVFPLDEVLAPLAKEFILLSQDRGVRFHYQPSTCYVYSDKKLLRRIVQNFLTNAVNYCRQGRVVLGVRRQGQFISLQVWDNGPGIASDKQEVIFKEFERINDSQDTPGLGLGLAICDRIARLLALPIGLHSLVGRGTGFTLRLPQGNAPELAVAERTEEKVAHLTRELSATQSQSRQSREDNIVPLRGGQKAEQILIIDNDPGVLQAMQSLLESWDYQVIAVEDKSQLEAALANAPGSTLAPILVIADYHLSEGHNGVDVTRELLATRQWSISCIINSADPGEAVRAHVIEAGYRFIRKPIKAMALKRLIRELKGPSDDTKSRAMD</sequence>
<dbReference type="InterPro" id="IPR005467">
    <property type="entry name" value="His_kinase_dom"/>
</dbReference>
<dbReference type="CDD" id="cd00082">
    <property type="entry name" value="HisKA"/>
    <property type="match status" value="1"/>
</dbReference>
<dbReference type="SUPFAM" id="SSF52172">
    <property type="entry name" value="CheY-like"/>
    <property type="match status" value="1"/>
</dbReference>
<dbReference type="GO" id="GO:0022857">
    <property type="term" value="F:transmembrane transporter activity"/>
    <property type="evidence" value="ECO:0007669"/>
    <property type="project" value="InterPro"/>
</dbReference>
<feature type="transmembrane region" description="Helical" evidence="13">
    <location>
        <begin position="42"/>
        <end position="59"/>
    </location>
</feature>
<feature type="transmembrane region" description="Helical" evidence="13">
    <location>
        <begin position="456"/>
        <end position="478"/>
    </location>
</feature>
<dbReference type="Pfam" id="PF02518">
    <property type="entry name" value="HATPase_c"/>
    <property type="match status" value="1"/>
</dbReference>
<dbReference type="RefSeq" id="WP_044830861.1">
    <property type="nucleotide sequence ID" value="NZ_CP059735.1"/>
</dbReference>
<dbReference type="InterPro" id="IPR000014">
    <property type="entry name" value="PAS"/>
</dbReference>
<dbReference type="CDD" id="cd00130">
    <property type="entry name" value="PAS"/>
    <property type="match status" value="1"/>
</dbReference>
<dbReference type="PROSITE" id="PS50110">
    <property type="entry name" value="RESPONSE_REGULATORY"/>
    <property type="match status" value="1"/>
</dbReference>
<dbReference type="PANTHER" id="PTHR43047">
    <property type="entry name" value="TWO-COMPONENT HISTIDINE PROTEIN KINASE"/>
    <property type="match status" value="1"/>
</dbReference>
<dbReference type="SMART" id="SM00388">
    <property type="entry name" value="HisKA"/>
    <property type="match status" value="1"/>
</dbReference>
<reference evidence="16 17" key="2">
    <citation type="journal article" date="2022" name="Mar. Drugs">
        <title>Bioassay-Guided Fractionation Leads to the Detection of Cholic Acid Generated by the Rare Thalassomonas sp.</title>
        <authorList>
            <person name="Pheiffer F."/>
            <person name="Schneider Y.K."/>
            <person name="Hansen E.H."/>
            <person name="Andersen J.H."/>
            <person name="Isaksson J."/>
            <person name="Busche T."/>
            <person name="R C."/>
            <person name="Kalinowski J."/>
            <person name="Zyl L.V."/>
            <person name="Trindade M."/>
        </authorList>
    </citation>
    <scope>NUCLEOTIDE SEQUENCE [LARGE SCALE GENOMIC DNA]</scope>
    <source>
        <strain evidence="16 17">A5K-106</strain>
    </source>
</reference>
<dbReference type="EC" id="2.7.13.3" evidence="4"/>
<dbReference type="InterPro" id="IPR036097">
    <property type="entry name" value="HisK_dim/P_sf"/>
</dbReference>
<evidence type="ECO:0000256" key="4">
    <source>
        <dbReference type="ARBA" id="ARBA00012438"/>
    </source>
</evidence>
<comment type="similarity">
    <text evidence="3">Belongs to the sodium:solute symporter (SSF) (TC 2.A.21) family.</text>
</comment>
<dbReference type="GO" id="GO:0005886">
    <property type="term" value="C:plasma membrane"/>
    <property type="evidence" value="ECO:0007669"/>
    <property type="project" value="TreeGrafter"/>
</dbReference>
<feature type="transmembrane region" description="Helical" evidence="13">
    <location>
        <begin position="240"/>
        <end position="260"/>
    </location>
</feature>
<feature type="coiled-coil region" evidence="12">
    <location>
        <begin position="760"/>
        <end position="801"/>
    </location>
</feature>
<feature type="transmembrane region" description="Helical" evidence="13">
    <location>
        <begin position="325"/>
        <end position="351"/>
    </location>
</feature>
<proteinExistence type="inferred from homology"/>
<feature type="transmembrane region" description="Helical" evidence="13">
    <location>
        <begin position="398"/>
        <end position="419"/>
    </location>
</feature>
<evidence type="ECO:0000313" key="17">
    <source>
        <dbReference type="Proteomes" id="UP000032568"/>
    </source>
</evidence>
<feature type="transmembrane region" description="Helical" evidence="13">
    <location>
        <begin position="156"/>
        <end position="176"/>
    </location>
</feature>
<keyword evidence="12" id="KW-0175">Coiled coil</keyword>
<accession>A0AAE9YW79</accession>
<dbReference type="InterPro" id="IPR003594">
    <property type="entry name" value="HATPase_dom"/>
</dbReference>
<dbReference type="PRINTS" id="PR00344">
    <property type="entry name" value="BCTRLSENSOR"/>
</dbReference>
<keyword evidence="9 13" id="KW-1133">Transmembrane helix</keyword>
<feature type="domain" description="Response regulatory" evidence="15">
    <location>
        <begin position="1066"/>
        <end position="1186"/>
    </location>
</feature>
<evidence type="ECO:0000259" key="15">
    <source>
        <dbReference type="PROSITE" id="PS50110"/>
    </source>
</evidence>
<dbReference type="InterPro" id="IPR038377">
    <property type="entry name" value="Na/Glc_symporter_sf"/>
</dbReference>
<dbReference type="Gene3D" id="1.10.287.130">
    <property type="match status" value="1"/>
</dbReference>
<evidence type="ECO:0000256" key="1">
    <source>
        <dbReference type="ARBA" id="ARBA00000085"/>
    </source>
</evidence>
<feature type="transmembrane region" description="Helical" evidence="13">
    <location>
        <begin position="188"/>
        <end position="215"/>
    </location>
</feature>
<feature type="transmembrane region" description="Helical" evidence="13">
    <location>
        <begin position="281"/>
        <end position="305"/>
    </location>
</feature>
<evidence type="ECO:0000256" key="7">
    <source>
        <dbReference type="ARBA" id="ARBA00022692"/>
    </source>
</evidence>
<dbReference type="CDD" id="cd00156">
    <property type="entry name" value="REC"/>
    <property type="match status" value="1"/>
</dbReference>
<dbReference type="InterPro" id="IPR035965">
    <property type="entry name" value="PAS-like_dom_sf"/>
</dbReference>
<reference evidence="16 17" key="1">
    <citation type="journal article" date="2015" name="Genome Announc.">
        <title>Draft Genome Sequences of Marine Isolates of Thalassomonas viridans and Thalassomonas actiniarum.</title>
        <authorList>
            <person name="Olonade I."/>
            <person name="van Zyl L.J."/>
            <person name="Trindade M."/>
        </authorList>
    </citation>
    <scope>NUCLEOTIDE SEQUENCE [LARGE SCALE GENOMIC DNA]</scope>
    <source>
        <strain evidence="16 17">A5K-106</strain>
    </source>
</reference>
<evidence type="ECO:0000256" key="2">
    <source>
        <dbReference type="ARBA" id="ARBA00004141"/>
    </source>
</evidence>
<evidence type="ECO:0000256" key="5">
    <source>
        <dbReference type="ARBA" id="ARBA00022553"/>
    </source>
</evidence>
<name>A0AAE9YW79_9GAMM</name>
<dbReference type="Gene3D" id="1.20.1730.10">
    <property type="entry name" value="Sodium/glucose cotransporter"/>
    <property type="match status" value="1"/>
</dbReference>
<dbReference type="FunFam" id="3.30.565.10:FF:000049">
    <property type="entry name" value="Two-component sensor histidine kinase"/>
    <property type="match status" value="1"/>
</dbReference>
<dbReference type="Gene3D" id="3.30.565.10">
    <property type="entry name" value="Histidine kinase-like ATPase, C-terminal domain"/>
    <property type="match status" value="1"/>
</dbReference>
<evidence type="ECO:0000256" key="13">
    <source>
        <dbReference type="SAM" id="Phobius"/>
    </source>
</evidence>
<comment type="subcellular location">
    <subcellularLocation>
        <location evidence="2">Membrane</location>
        <topology evidence="2">Multi-pass membrane protein</topology>
    </subcellularLocation>
</comment>
<feature type="transmembrane region" description="Helical" evidence="13">
    <location>
        <begin position="425"/>
        <end position="449"/>
    </location>
</feature>
<dbReference type="SUPFAM" id="SSF55874">
    <property type="entry name" value="ATPase domain of HSP90 chaperone/DNA topoisomerase II/histidine kinase"/>
    <property type="match status" value="1"/>
</dbReference>
<dbReference type="InterPro" id="IPR036890">
    <property type="entry name" value="HATPase_C_sf"/>
</dbReference>
<keyword evidence="6" id="KW-0808">Transferase</keyword>
<dbReference type="InterPro" id="IPR011006">
    <property type="entry name" value="CheY-like_superfamily"/>
</dbReference>
<dbReference type="InterPro" id="IPR001734">
    <property type="entry name" value="Na/solute_symporter"/>
</dbReference>
<keyword evidence="17" id="KW-1185">Reference proteome</keyword>
<evidence type="ECO:0000313" key="16">
    <source>
        <dbReference type="EMBL" id="WDE00698.1"/>
    </source>
</evidence>
<comment type="catalytic activity">
    <reaction evidence="1">
        <text>ATP + protein L-histidine = ADP + protein N-phospho-L-histidine.</text>
        <dbReference type="EC" id="2.7.13.3"/>
    </reaction>
</comment>
<dbReference type="InterPro" id="IPR003661">
    <property type="entry name" value="HisK_dim/P_dom"/>
</dbReference>
<evidence type="ECO:0000256" key="9">
    <source>
        <dbReference type="ARBA" id="ARBA00022989"/>
    </source>
</evidence>
<dbReference type="SMART" id="SM00448">
    <property type="entry name" value="REC"/>
    <property type="match status" value="1"/>
</dbReference>
<keyword evidence="10 13" id="KW-0472">Membrane</keyword>
<dbReference type="GO" id="GO:0000155">
    <property type="term" value="F:phosphorelay sensor kinase activity"/>
    <property type="evidence" value="ECO:0007669"/>
    <property type="project" value="InterPro"/>
</dbReference>
<feature type="transmembrane region" description="Helical" evidence="13">
    <location>
        <begin position="71"/>
        <end position="91"/>
    </location>
</feature>
<evidence type="ECO:0000256" key="8">
    <source>
        <dbReference type="ARBA" id="ARBA00022777"/>
    </source>
</evidence>
<evidence type="ECO:0000256" key="6">
    <source>
        <dbReference type="ARBA" id="ARBA00022679"/>
    </source>
</evidence>
<dbReference type="Gene3D" id="3.30.450.20">
    <property type="entry name" value="PAS domain"/>
    <property type="match status" value="1"/>
</dbReference>
<evidence type="ECO:0000256" key="3">
    <source>
        <dbReference type="ARBA" id="ARBA00006434"/>
    </source>
</evidence>
<dbReference type="InterPro" id="IPR001789">
    <property type="entry name" value="Sig_transdc_resp-reg_receiver"/>
</dbReference>
<dbReference type="GO" id="GO:0009927">
    <property type="term" value="F:histidine phosphotransfer kinase activity"/>
    <property type="evidence" value="ECO:0007669"/>
    <property type="project" value="TreeGrafter"/>
</dbReference>
<dbReference type="EMBL" id="CP059735">
    <property type="protein sequence ID" value="WDE00698.1"/>
    <property type="molecule type" value="Genomic_DNA"/>
</dbReference>
<dbReference type="Gene3D" id="3.40.50.2300">
    <property type="match status" value="1"/>
</dbReference>
<keyword evidence="8" id="KW-0418">Kinase</keyword>
<dbReference type="SMART" id="SM00387">
    <property type="entry name" value="HATPase_c"/>
    <property type="match status" value="1"/>
</dbReference>
<feature type="transmembrane region" description="Helical" evidence="13">
    <location>
        <begin position="119"/>
        <end position="136"/>
    </location>
</feature>
<feature type="transmembrane region" description="Helical" evidence="13">
    <location>
        <begin position="12"/>
        <end position="30"/>
    </location>
</feature>
<keyword evidence="5 11" id="KW-0597">Phosphoprotein</keyword>
<dbReference type="PANTHER" id="PTHR43047:SF9">
    <property type="entry name" value="HISTIDINE KINASE"/>
    <property type="match status" value="1"/>
</dbReference>
<dbReference type="KEGG" id="tact:SG35_008745"/>